<evidence type="ECO:0000313" key="3">
    <source>
        <dbReference type="Proteomes" id="UP000319700"/>
    </source>
</evidence>
<evidence type="ECO:0000313" key="2">
    <source>
        <dbReference type="EMBL" id="TPG36151.1"/>
    </source>
</evidence>
<dbReference type="GO" id="GO:0003677">
    <property type="term" value="F:DNA binding"/>
    <property type="evidence" value="ECO:0007669"/>
    <property type="project" value="InterPro"/>
</dbReference>
<feature type="region of interest" description="Disordered" evidence="1">
    <location>
        <begin position="26"/>
        <end position="45"/>
    </location>
</feature>
<evidence type="ECO:0000256" key="1">
    <source>
        <dbReference type="SAM" id="MobiDB-lite"/>
    </source>
</evidence>
<dbReference type="Proteomes" id="UP000319700">
    <property type="component" value="Unassembled WGS sequence"/>
</dbReference>
<keyword evidence="3" id="KW-1185">Reference proteome</keyword>
<dbReference type="EMBL" id="RCZH01000015">
    <property type="protein sequence ID" value="TPG36151.1"/>
    <property type="molecule type" value="Genomic_DNA"/>
</dbReference>
<organism evidence="2 3">
    <name type="scientific">Flavobacterium pectinovorum</name>
    <dbReference type="NCBI Taxonomy" id="29533"/>
    <lineage>
        <taxon>Bacteria</taxon>
        <taxon>Pseudomonadati</taxon>
        <taxon>Bacteroidota</taxon>
        <taxon>Flavobacteriia</taxon>
        <taxon>Flavobacteriales</taxon>
        <taxon>Flavobacteriaceae</taxon>
        <taxon>Flavobacterium</taxon>
    </lineage>
</organism>
<gene>
    <name evidence="2" type="ORF">EAH81_20240</name>
</gene>
<dbReference type="OrthoDB" id="1493507at2"/>
<proteinExistence type="predicted"/>
<sequence length="174" mass="20841">MKTDKLNNKYTPKEQADSFVFRRKLSSKETKDSVDQLNQARKNKKEQLGESQALYARVKQLQFQMEDYAKSEVYREDLTFANFLRKYIRLRYKIQKDFAKDIRISPTELSSILTSGRSPGKKMIVRLELHSNNAIPAVSWYKLWEKEKEYELKTDKKIRTQEQKNVQNRLIYDF</sequence>
<accession>A0A502EIJ4</accession>
<dbReference type="Gene3D" id="1.10.260.40">
    <property type="entry name" value="lambda repressor-like DNA-binding domains"/>
    <property type="match status" value="1"/>
</dbReference>
<dbReference type="RefSeq" id="WP_140510472.1">
    <property type="nucleotide sequence ID" value="NZ_RCZH01000015.1"/>
</dbReference>
<name>A0A502EIJ4_9FLAO</name>
<dbReference type="AlphaFoldDB" id="A0A502EIJ4"/>
<dbReference type="InterPro" id="IPR010982">
    <property type="entry name" value="Lambda_DNA-bd_dom_sf"/>
</dbReference>
<reference evidence="2 3" key="1">
    <citation type="journal article" date="2019" name="Environ. Microbiol.">
        <title>Species interactions and distinct microbial communities in high Arctic permafrost affected cryosols are associated with the CH4 and CO2 gas fluxes.</title>
        <authorList>
            <person name="Altshuler I."/>
            <person name="Hamel J."/>
            <person name="Turney S."/>
            <person name="Magnuson E."/>
            <person name="Levesque R."/>
            <person name="Greer C."/>
            <person name="Whyte L.G."/>
        </authorList>
    </citation>
    <scope>NUCLEOTIDE SEQUENCE [LARGE SCALE GENOMIC DNA]</scope>
    <source>
        <strain evidence="2 3">42</strain>
    </source>
</reference>
<comment type="caution">
    <text evidence="2">The sequence shown here is derived from an EMBL/GenBank/DDBJ whole genome shotgun (WGS) entry which is preliminary data.</text>
</comment>
<protein>
    <submittedName>
        <fullName evidence="2">Uncharacterized protein</fullName>
    </submittedName>
</protein>